<protein>
    <submittedName>
        <fullName evidence="1">Uncharacterized protein</fullName>
    </submittedName>
</protein>
<organism evidence="1 2">
    <name type="scientific">Mesorhizobium plurifarium</name>
    <dbReference type="NCBI Taxonomy" id="69974"/>
    <lineage>
        <taxon>Bacteria</taxon>
        <taxon>Pseudomonadati</taxon>
        <taxon>Pseudomonadota</taxon>
        <taxon>Alphaproteobacteria</taxon>
        <taxon>Hyphomicrobiales</taxon>
        <taxon>Phyllobacteriaceae</taxon>
        <taxon>Mesorhizobium</taxon>
    </lineage>
</organism>
<proteinExistence type="predicted"/>
<gene>
    <name evidence="1" type="ORF">MPLDJ20_260016</name>
</gene>
<reference evidence="1 2" key="1">
    <citation type="submission" date="2014-08" db="EMBL/GenBank/DDBJ databases">
        <authorList>
            <person name="Moulin Lionel"/>
        </authorList>
    </citation>
    <scope>NUCLEOTIDE SEQUENCE [LARGE SCALE GENOMIC DNA]</scope>
</reference>
<dbReference type="Proteomes" id="UP000046373">
    <property type="component" value="Unassembled WGS sequence"/>
</dbReference>
<evidence type="ECO:0000313" key="2">
    <source>
        <dbReference type="Proteomes" id="UP000046373"/>
    </source>
</evidence>
<accession>A0A090FD43</accession>
<sequence length="180" mass="20661">MRNPACELADRFHFLDLPQLLCIKLQFLRLLGNQRLQIGIELPQRILGRSRLTSVTPPSRLAAFTITLNIEAVASTIDAMHLVQILLPCMDNGGQPFPKEDFERVKEELAGRFEGVTAYLQAPADGLWRKGTESNADKIVIFEVMTDEIDLIEWRDRRITLEGRFRQEKVIIRYMPITLI</sequence>
<dbReference type="AlphaFoldDB" id="A0A090FD43"/>
<name>A0A090FD43_MESPL</name>
<evidence type="ECO:0000313" key="1">
    <source>
        <dbReference type="EMBL" id="CDX39479.1"/>
    </source>
</evidence>
<dbReference type="EMBL" id="CCNB01000019">
    <property type="protein sequence ID" value="CDX39479.1"/>
    <property type="molecule type" value="Genomic_DNA"/>
</dbReference>